<comment type="caution">
    <text evidence="1">The sequence shown here is derived from an EMBL/GenBank/DDBJ whole genome shotgun (WGS) entry which is preliminary data.</text>
</comment>
<reference evidence="1 2" key="1">
    <citation type="journal article" date="2014" name="Genome Announc.">
        <title>Draft Genome Sequence of the Iron-Oxidizing, Acidophilic, and Halotolerant 'Thiobacillus prosperus' Type Strain DSM 5130.</title>
        <authorList>
            <person name="Ossandon F.J."/>
            <person name="Cardenas J.P."/>
            <person name="Corbett M."/>
            <person name="Quatrini R."/>
            <person name="Holmes D.S."/>
            <person name="Watkin E."/>
        </authorList>
    </citation>
    <scope>NUCLEOTIDE SEQUENCE [LARGE SCALE GENOMIC DNA]</scope>
    <source>
        <strain evidence="1 2">DSM 5130</strain>
    </source>
</reference>
<sequence>MLSDAAAAFDARDRRLVYADYLRPAYTEQYGHCVEVDFDALEQANPYAYRLVIDFIRSNGLELYAHDGGAAIEYDAPRTPGQAAS</sequence>
<evidence type="ECO:0000313" key="2">
    <source>
        <dbReference type="Proteomes" id="UP000029273"/>
    </source>
</evidence>
<dbReference type="Pfam" id="PF12112">
    <property type="entry name" value="DUF3579"/>
    <property type="match status" value="1"/>
</dbReference>
<dbReference type="AlphaFoldDB" id="A0A1A6C686"/>
<dbReference type="InterPro" id="IPR021969">
    <property type="entry name" value="DUF3579"/>
</dbReference>
<proteinExistence type="predicted"/>
<organism evidence="1 2">
    <name type="scientific">Acidihalobacter prosperus</name>
    <dbReference type="NCBI Taxonomy" id="160660"/>
    <lineage>
        <taxon>Bacteria</taxon>
        <taxon>Pseudomonadati</taxon>
        <taxon>Pseudomonadota</taxon>
        <taxon>Gammaproteobacteria</taxon>
        <taxon>Chromatiales</taxon>
        <taxon>Ectothiorhodospiraceae</taxon>
        <taxon>Acidihalobacter</taxon>
    </lineage>
</organism>
<dbReference type="Proteomes" id="UP000029273">
    <property type="component" value="Unassembled WGS sequence"/>
</dbReference>
<name>A0A1A6C686_9GAMM</name>
<evidence type="ECO:0000313" key="1">
    <source>
        <dbReference type="EMBL" id="OBS10073.1"/>
    </source>
</evidence>
<accession>A0A1A6C686</accession>
<protein>
    <submittedName>
        <fullName evidence="1">Uncharacterized protein</fullName>
    </submittedName>
</protein>
<keyword evidence="2" id="KW-1185">Reference proteome</keyword>
<dbReference type="Gene3D" id="3.30.70.2340">
    <property type="entry name" value="Uncharacterised protein PF12112 family, DUF3579"/>
    <property type="match status" value="1"/>
</dbReference>
<dbReference type="EMBL" id="JQSG02000002">
    <property type="protein sequence ID" value="OBS10073.1"/>
    <property type="molecule type" value="Genomic_DNA"/>
</dbReference>
<gene>
    <name evidence="1" type="ORF">Thpro_021123</name>
</gene>